<dbReference type="Proteomes" id="UP000225706">
    <property type="component" value="Unassembled WGS sequence"/>
</dbReference>
<organism evidence="4 5">
    <name type="scientific">Stylophora pistillata</name>
    <name type="common">Smooth cauliflower coral</name>
    <dbReference type="NCBI Taxonomy" id="50429"/>
    <lineage>
        <taxon>Eukaryota</taxon>
        <taxon>Metazoa</taxon>
        <taxon>Cnidaria</taxon>
        <taxon>Anthozoa</taxon>
        <taxon>Hexacorallia</taxon>
        <taxon>Scleractinia</taxon>
        <taxon>Astrocoeniina</taxon>
        <taxon>Pocilloporidae</taxon>
        <taxon>Stylophora</taxon>
    </lineage>
</organism>
<gene>
    <name evidence="4" type="primary">NUB1</name>
    <name evidence="4" type="ORF">AWC38_SpisGene13174</name>
</gene>
<protein>
    <submittedName>
        <fullName evidence="4">NEDD8 ultimate buster 1</fullName>
    </submittedName>
</protein>
<feature type="compositionally biased region" description="Basic and acidic residues" evidence="1">
    <location>
        <begin position="171"/>
        <end position="186"/>
    </location>
</feature>
<feature type="domain" description="UBA" evidence="2">
    <location>
        <begin position="370"/>
        <end position="410"/>
    </location>
</feature>
<dbReference type="CDD" id="cd17062">
    <property type="entry name" value="Ubl_NUB1"/>
    <property type="match status" value="1"/>
</dbReference>
<evidence type="ECO:0000259" key="3">
    <source>
        <dbReference type="PROSITE" id="PS50053"/>
    </source>
</evidence>
<feature type="domain" description="UBA" evidence="2">
    <location>
        <begin position="451"/>
        <end position="482"/>
    </location>
</feature>
<dbReference type="PROSITE" id="PS50030">
    <property type="entry name" value="UBA"/>
    <property type="match status" value="3"/>
</dbReference>
<name>A0A2B4S1J1_STYPI</name>
<dbReference type="SUPFAM" id="SSF54236">
    <property type="entry name" value="Ubiquitin-like"/>
    <property type="match status" value="1"/>
</dbReference>
<dbReference type="InterPro" id="IPR058666">
    <property type="entry name" value="SASH1/NUB1_homeodomain"/>
</dbReference>
<dbReference type="GO" id="GO:2000058">
    <property type="term" value="P:regulation of ubiquitin-dependent protein catabolic process"/>
    <property type="evidence" value="ECO:0007669"/>
    <property type="project" value="TreeGrafter"/>
</dbReference>
<dbReference type="InterPro" id="IPR000626">
    <property type="entry name" value="Ubiquitin-like_dom"/>
</dbReference>
<dbReference type="PANTHER" id="PTHR12948">
    <property type="entry name" value="NEDD8 ULTIMATE BUSTER-1 BS4 PROTEIN"/>
    <property type="match status" value="1"/>
</dbReference>
<feature type="domain" description="Ubiquitin-like" evidence="3">
    <location>
        <begin position="91"/>
        <end position="168"/>
    </location>
</feature>
<dbReference type="Pfam" id="PF26285">
    <property type="entry name" value="SASH1_Homeodomain"/>
    <property type="match status" value="1"/>
</dbReference>
<evidence type="ECO:0000256" key="1">
    <source>
        <dbReference type="SAM" id="MobiDB-lite"/>
    </source>
</evidence>
<sequence length="620" mass="70437">MAEQNPRFNRILDQIRDKLRSENIKLWLSPYTVSNDQPGIYPEELINQYSEALNVSPEEIFEALEQLRIHAVTKLQTEQRFARSGIATIKVHLTGNITQGINNRLQIQTGLHVTGAEFRRSLKKETGLDADKMKLICKGHVVSDDLTLENQNLKNNSQIMVLLLSKSSVEMEDRQKEENETRENVSRTRQAAEALSNRQDNFEDDRFFLEISDQEGRPIKLPDNERKALALALTLHEKGRSVLEKRNFPEALLLLLEAEKEFSHCRAQILTAVDNYGILCLDIVWCYFWLKSIVDLPNAEEKLKKCKECFERSYGQNLERLTVVRGGSGGELALFVRLYVLEAVCAYHKGDIFGTAKCLDKAEDLQSKLHINKDQLNQMLMMGFTESEARLGLIACQGDTTLAIDYITKRRQEKKERRQKEVEERKKKRLERKLGKTGTGEWVNVDSYKFLVEMGFSSCMATQALKEANNDINNALQALQDHPDLLDIPDIRSRSSFSESVISDEQVVQVLSMGFPVESSKEALKRCFGDVQQAINMLLSCEGILPSLSPQAVQGNCTKSEDEEDPDVEEAVNELAPVLANEDDESYLNMSLEEETSIIAEYRTMLLSAGYDSRSDSFKS</sequence>
<dbReference type="InterPro" id="IPR009060">
    <property type="entry name" value="UBA-like_sf"/>
</dbReference>
<dbReference type="InterPro" id="IPR039749">
    <property type="entry name" value="NUB1"/>
</dbReference>
<dbReference type="SUPFAM" id="SSF46934">
    <property type="entry name" value="UBA-like"/>
    <property type="match status" value="3"/>
</dbReference>
<dbReference type="EMBL" id="LSMT01000243">
    <property type="protein sequence ID" value="PFX22345.1"/>
    <property type="molecule type" value="Genomic_DNA"/>
</dbReference>
<comment type="caution">
    <text evidence="4">The sequence shown here is derived from an EMBL/GenBank/DDBJ whole genome shotgun (WGS) entry which is preliminary data.</text>
</comment>
<dbReference type="CDD" id="cd14291">
    <property type="entry name" value="UBA1_NUB1_like"/>
    <property type="match status" value="1"/>
</dbReference>
<dbReference type="PANTHER" id="PTHR12948:SF3">
    <property type="entry name" value="NEDD8 ULTIMATE BUSTER 1"/>
    <property type="match status" value="1"/>
</dbReference>
<dbReference type="InterPro" id="IPR041207">
    <property type="entry name" value="NUB1_ubiquitin-like_dom"/>
</dbReference>
<dbReference type="Gene3D" id="3.10.20.90">
    <property type="entry name" value="Phosphatidylinositol 3-kinase Catalytic Subunit, Chain A, domain 1"/>
    <property type="match status" value="1"/>
</dbReference>
<dbReference type="Gene3D" id="1.10.8.10">
    <property type="entry name" value="DNA helicase RuvA subunit, C-terminal domain"/>
    <property type="match status" value="3"/>
</dbReference>
<reference evidence="5" key="1">
    <citation type="journal article" date="2017" name="bioRxiv">
        <title>Comparative analysis of the genomes of Stylophora pistillata and Acropora digitifera provides evidence for extensive differences between species of corals.</title>
        <authorList>
            <person name="Voolstra C.R."/>
            <person name="Li Y."/>
            <person name="Liew Y.J."/>
            <person name="Baumgarten S."/>
            <person name="Zoccola D."/>
            <person name="Flot J.-F."/>
            <person name="Tambutte S."/>
            <person name="Allemand D."/>
            <person name="Aranda M."/>
        </authorList>
    </citation>
    <scope>NUCLEOTIDE SEQUENCE [LARGE SCALE GENOMIC DNA]</scope>
</reference>
<evidence type="ECO:0000313" key="4">
    <source>
        <dbReference type="EMBL" id="PFX22345.1"/>
    </source>
</evidence>
<dbReference type="STRING" id="50429.A0A2B4S1J1"/>
<feature type="region of interest" description="Disordered" evidence="1">
    <location>
        <begin position="171"/>
        <end position="195"/>
    </location>
</feature>
<proteinExistence type="predicted"/>
<dbReference type="Pfam" id="PF18037">
    <property type="entry name" value="Ubiquitin_5"/>
    <property type="match status" value="1"/>
</dbReference>
<dbReference type="InterPro" id="IPR029071">
    <property type="entry name" value="Ubiquitin-like_domsf"/>
</dbReference>
<feature type="domain" description="UBA" evidence="2">
    <location>
        <begin position="502"/>
        <end position="541"/>
    </location>
</feature>
<keyword evidence="5" id="KW-1185">Reference proteome</keyword>
<dbReference type="OrthoDB" id="434245at2759"/>
<evidence type="ECO:0000313" key="5">
    <source>
        <dbReference type="Proteomes" id="UP000225706"/>
    </source>
</evidence>
<dbReference type="SMART" id="SM00165">
    <property type="entry name" value="UBA"/>
    <property type="match status" value="3"/>
</dbReference>
<dbReference type="InterPro" id="IPR015940">
    <property type="entry name" value="UBA"/>
</dbReference>
<evidence type="ECO:0000259" key="2">
    <source>
        <dbReference type="PROSITE" id="PS50030"/>
    </source>
</evidence>
<dbReference type="PROSITE" id="PS50053">
    <property type="entry name" value="UBIQUITIN_2"/>
    <property type="match status" value="1"/>
</dbReference>
<accession>A0A2B4S1J1</accession>
<dbReference type="Pfam" id="PF00627">
    <property type="entry name" value="UBA"/>
    <property type="match status" value="1"/>
</dbReference>
<dbReference type="AlphaFoldDB" id="A0A2B4S1J1"/>
<dbReference type="CDD" id="cd14270">
    <property type="entry name" value="UBA"/>
    <property type="match status" value="1"/>
</dbReference>